<dbReference type="SFLD" id="SFLDG01212">
    <property type="entry name" value="Phytoene_synthase_like"/>
    <property type="match status" value="1"/>
</dbReference>
<dbReference type="GO" id="GO:0004311">
    <property type="term" value="F:geranylgeranyl diphosphate synthase activity"/>
    <property type="evidence" value="ECO:0007669"/>
    <property type="project" value="InterPro"/>
</dbReference>
<protein>
    <submittedName>
        <fullName evidence="4">Phytoene synthase</fullName>
        <ecNumber evidence="4">2.5.1.96</ecNumber>
    </submittedName>
</protein>
<keyword evidence="3" id="KW-0125">Carotenoid biosynthesis</keyword>
<dbReference type="EMBL" id="UFYW01000001">
    <property type="protein sequence ID" value="STD81709.1"/>
    <property type="molecule type" value="Genomic_DNA"/>
</dbReference>
<dbReference type="Gene3D" id="1.10.600.10">
    <property type="entry name" value="Farnesyl Diphosphate Synthase"/>
    <property type="match status" value="1"/>
</dbReference>
<name>A0A376H0J9_ENTGA</name>
<dbReference type="EC" id="2.5.1.96" evidence="4"/>
<dbReference type="GO" id="GO:0016117">
    <property type="term" value="P:carotenoid biosynthetic process"/>
    <property type="evidence" value="ECO:0007669"/>
    <property type="project" value="UniProtKB-KW"/>
</dbReference>
<dbReference type="InterPro" id="IPR008949">
    <property type="entry name" value="Isoprenoid_synthase_dom_sf"/>
</dbReference>
<dbReference type="GO" id="GO:0051996">
    <property type="term" value="F:squalene synthase [NAD(P)H] activity"/>
    <property type="evidence" value="ECO:0007669"/>
    <property type="project" value="InterPro"/>
</dbReference>
<keyword evidence="2 4" id="KW-0808">Transferase</keyword>
<dbReference type="Proteomes" id="UP000254807">
    <property type="component" value="Unassembled WGS sequence"/>
</dbReference>
<dbReference type="AlphaFoldDB" id="A0A376H0J9"/>
<reference evidence="4 5" key="1">
    <citation type="submission" date="2018-06" db="EMBL/GenBank/DDBJ databases">
        <authorList>
            <consortium name="Pathogen Informatics"/>
            <person name="Doyle S."/>
        </authorList>
    </citation>
    <scope>NUCLEOTIDE SEQUENCE [LARGE SCALE GENOMIC DNA]</scope>
    <source>
        <strain evidence="4 5">NCTC12360</strain>
    </source>
</reference>
<sequence length="296" mass="34475">MINKESTLFERYKEDFAYCEQIIKKHSKSFYSAFSQLPPEKARSVFAVYAFCRQADDAIDRYQDIAKLNELEHGLRQMACGKVLDTPLWRALSVVFAKYDLQFQPFYDMLAGQRMDLDFQQPETEADLSSYSYFVAGSVGLMLLPILSSQAGKIQEPAKKLGEAMQRTNILRDIGEDLAMNRIYLPKETIQRFEITIQHLRQKKVTESFIQLWEFEALLAEKLYDEALSMMPQIDEDCKEALMAALLIYRELLTVIREKNYQVFLKKNAVSIQRKAFLLRSVKQQIKNNRSENNAR</sequence>
<dbReference type="PROSITE" id="PS01045">
    <property type="entry name" value="SQUALEN_PHYTOEN_SYN_2"/>
    <property type="match status" value="1"/>
</dbReference>
<organism evidence="4 5">
    <name type="scientific">Enterococcus gallinarum</name>
    <dbReference type="NCBI Taxonomy" id="1353"/>
    <lineage>
        <taxon>Bacteria</taxon>
        <taxon>Bacillati</taxon>
        <taxon>Bacillota</taxon>
        <taxon>Bacilli</taxon>
        <taxon>Lactobacillales</taxon>
        <taxon>Enterococcaceae</taxon>
        <taxon>Enterococcus</taxon>
    </lineage>
</organism>
<dbReference type="InterPro" id="IPR033904">
    <property type="entry name" value="Trans_IPPS_HH"/>
</dbReference>
<accession>A0A376H0J9</accession>
<evidence type="ECO:0000256" key="2">
    <source>
        <dbReference type="ARBA" id="ARBA00022679"/>
    </source>
</evidence>
<evidence type="ECO:0000313" key="5">
    <source>
        <dbReference type="Proteomes" id="UP000254807"/>
    </source>
</evidence>
<keyword evidence="5" id="KW-1185">Reference proteome</keyword>
<dbReference type="SFLD" id="SFLDS00005">
    <property type="entry name" value="Isoprenoid_Synthase_Type_I"/>
    <property type="match status" value="1"/>
</dbReference>
<dbReference type="SFLD" id="SFLDG01018">
    <property type="entry name" value="Squalene/Phytoene_Synthase_Lik"/>
    <property type="match status" value="1"/>
</dbReference>
<dbReference type="CDD" id="cd00683">
    <property type="entry name" value="Trans_IPPS_HH"/>
    <property type="match status" value="1"/>
</dbReference>
<dbReference type="RefSeq" id="WP_060814066.1">
    <property type="nucleotide sequence ID" value="NZ_JARPZP010000001.1"/>
</dbReference>
<evidence type="ECO:0000256" key="1">
    <source>
        <dbReference type="ARBA" id="ARBA00004829"/>
    </source>
</evidence>
<dbReference type="Pfam" id="PF00494">
    <property type="entry name" value="SQS_PSY"/>
    <property type="match status" value="1"/>
</dbReference>
<dbReference type="SUPFAM" id="SSF48576">
    <property type="entry name" value="Terpenoid synthases"/>
    <property type="match status" value="1"/>
</dbReference>
<evidence type="ECO:0000256" key="3">
    <source>
        <dbReference type="ARBA" id="ARBA00022746"/>
    </source>
</evidence>
<comment type="pathway">
    <text evidence="1">Carotenoid biosynthesis.</text>
</comment>
<evidence type="ECO:0000313" key="4">
    <source>
        <dbReference type="EMBL" id="STD81709.1"/>
    </source>
</evidence>
<dbReference type="InterPro" id="IPR002060">
    <property type="entry name" value="Squ/phyt_synthse"/>
</dbReference>
<proteinExistence type="predicted"/>
<dbReference type="InterPro" id="IPR019845">
    <property type="entry name" value="Squalene/phytoene_synthase_CS"/>
</dbReference>
<dbReference type="PANTHER" id="PTHR31480">
    <property type="entry name" value="BIFUNCTIONAL LYCOPENE CYCLASE/PHYTOENE SYNTHASE"/>
    <property type="match status" value="1"/>
</dbReference>
<dbReference type="InterPro" id="IPR044843">
    <property type="entry name" value="Trans_IPPS_bact-type"/>
</dbReference>
<dbReference type="OrthoDB" id="9787280at2"/>
<gene>
    <name evidence="4" type="primary">crtM</name>
    <name evidence="4" type="ORF">NCTC12360_00122</name>
</gene>